<dbReference type="GO" id="GO:0020037">
    <property type="term" value="F:heme binding"/>
    <property type="evidence" value="ECO:0007669"/>
    <property type="project" value="InterPro"/>
</dbReference>
<dbReference type="PROSITE" id="PS51007">
    <property type="entry name" value="CYTC"/>
    <property type="match status" value="1"/>
</dbReference>
<keyword evidence="2 6" id="KW-0349">Heme</keyword>
<keyword evidence="4" id="KW-0249">Electron transport</keyword>
<dbReference type="EMBL" id="LDJM01000002">
    <property type="protein sequence ID" value="KRG79616.1"/>
    <property type="molecule type" value="Genomic_DNA"/>
</dbReference>
<keyword evidence="10" id="KW-1185">Reference proteome</keyword>
<dbReference type="OrthoDB" id="9805828at2"/>
<dbReference type="STRING" id="336566.ABB30_00410"/>
<keyword evidence="5 6" id="KW-0408">Iron</keyword>
<dbReference type="PATRIC" id="fig|336566.3.peg.1047"/>
<reference evidence="9 10" key="1">
    <citation type="submission" date="2015-05" db="EMBL/GenBank/DDBJ databases">
        <title>Genome sequencing and analysis of members of genus Stenotrophomonas.</title>
        <authorList>
            <person name="Patil P.P."/>
            <person name="Midha S."/>
            <person name="Patil P.B."/>
        </authorList>
    </citation>
    <scope>NUCLEOTIDE SEQUENCE [LARGE SCALE GENOMIC DNA]</scope>
    <source>
        <strain evidence="9 10">DSM 24757</strain>
    </source>
</reference>
<dbReference type="InterPro" id="IPR009056">
    <property type="entry name" value="Cyt_c-like_dom"/>
</dbReference>
<keyword evidence="7" id="KW-0732">Signal</keyword>
<feature type="domain" description="Cytochrome c" evidence="8">
    <location>
        <begin position="30"/>
        <end position="131"/>
    </location>
</feature>
<name>A0A0R0DDG5_9GAMM</name>
<evidence type="ECO:0000256" key="5">
    <source>
        <dbReference type="ARBA" id="ARBA00023004"/>
    </source>
</evidence>
<dbReference type="PROSITE" id="PS51257">
    <property type="entry name" value="PROKAR_LIPOPROTEIN"/>
    <property type="match status" value="1"/>
</dbReference>
<protein>
    <recommendedName>
        <fullName evidence="8">Cytochrome c domain-containing protein</fullName>
    </recommendedName>
</protein>
<evidence type="ECO:0000313" key="10">
    <source>
        <dbReference type="Proteomes" id="UP000050956"/>
    </source>
</evidence>
<proteinExistence type="predicted"/>
<dbReference type="GO" id="GO:0009055">
    <property type="term" value="F:electron transfer activity"/>
    <property type="evidence" value="ECO:0007669"/>
    <property type="project" value="InterPro"/>
</dbReference>
<dbReference type="SUPFAM" id="SSF46626">
    <property type="entry name" value="Cytochrome c"/>
    <property type="match status" value="1"/>
</dbReference>
<keyword evidence="1" id="KW-0813">Transport</keyword>
<feature type="signal peptide" evidence="7">
    <location>
        <begin position="1"/>
        <end position="22"/>
    </location>
</feature>
<keyword evidence="3 6" id="KW-0479">Metal-binding</keyword>
<evidence type="ECO:0000259" key="8">
    <source>
        <dbReference type="PROSITE" id="PS51007"/>
    </source>
</evidence>
<dbReference type="Proteomes" id="UP000050956">
    <property type="component" value="Unassembled WGS sequence"/>
</dbReference>
<dbReference type="GO" id="GO:0046872">
    <property type="term" value="F:metal ion binding"/>
    <property type="evidence" value="ECO:0007669"/>
    <property type="project" value="UniProtKB-KW"/>
</dbReference>
<dbReference type="InterPro" id="IPR036909">
    <property type="entry name" value="Cyt_c-like_dom_sf"/>
</dbReference>
<dbReference type="PRINTS" id="PR00604">
    <property type="entry name" value="CYTCHRMECIAB"/>
</dbReference>
<dbReference type="InterPro" id="IPR002327">
    <property type="entry name" value="Cyt_c_1A/1B"/>
</dbReference>
<evidence type="ECO:0000256" key="7">
    <source>
        <dbReference type="SAM" id="SignalP"/>
    </source>
</evidence>
<dbReference type="RefSeq" id="WP_083489593.1">
    <property type="nucleotide sequence ID" value="NZ_LDJM01000002.1"/>
</dbReference>
<dbReference type="AlphaFoldDB" id="A0A0R0DDG5"/>
<evidence type="ECO:0000256" key="3">
    <source>
        <dbReference type="ARBA" id="ARBA00022723"/>
    </source>
</evidence>
<evidence type="ECO:0000256" key="4">
    <source>
        <dbReference type="ARBA" id="ARBA00022982"/>
    </source>
</evidence>
<gene>
    <name evidence="9" type="ORF">ABB30_00410</name>
</gene>
<dbReference type="Pfam" id="PF00034">
    <property type="entry name" value="Cytochrom_C"/>
    <property type="match status" value="1"/>
</dbReference>
<evidence type="ECO:0000256" key="6">
    <source>
        <dbReference type="PROSITE-ProRule" id="PRU00433"/>
    </source>
</evidence>
<sequence>MPHFRPARALACIVLAATVLSACQRNSEPEDPALRAQRLAFEVCAYCHSSTPGGMHKVGPNLYGVFGREAASAPGYDYSTALRESDLVWDEGTLEAFLRSPSSVVPGSKMVNATVDPARRAAVIEYLKSQAQPAHTP</sequence>
<dbReference type="PANTHER" id="PTHR11961">
    <property type="entry name" value="CYTOCHROME C"/>
    <property type="match status" value="1"/>
</dbReference>
<organism evidence="9 10">
    <name type="scientific">Stenotrophomonas ginsengisoli</name>
    <dbReference type="NCBI Taxonomy" id="336566"/>
    <lineage>
        <taxon>Bacteria</taxon>
        <taxon>Pseudomonadati</taxon>
        <taxon>Pseudomonadota</taxon>
        <taxon>Gammaproteobacteria</taxon>
        <taxon>Lysobacterales</taxon>
        <taxon>Lysobacteraceae</taxon>
        <taxon>Stenotrophomonas</taxon>
    </lineage>
</organism>
<feature type="chain" id="PRO_5006395559" description="Cytochrome c domain-containing protein" evidence="7">
    <location>
        <begin position="23"/>
        <end position="137"/>
    </location>
</feature>
<evidence type="ECO:0000256" key="1">
    <source>
        <dbReference type="ARBA" id="ARBA00022448"/>
    </source>
</evidence>
<evidence type="ECO:0000313" key="9">
    <source>
        <dbReference type="EMBL" id="KRG79616.1"/>
    </source>
</evidence>
<accession>A0A0R0DDG5</accession>
<evidence type="ECO:0000256" key="2">
    <source>
        <dbReference type="ARBA" id="ARBA00022617"/>
    </source>
</evidence>
<dbReference type="Gene3D" id="1.10.760.10">
    <property type="entry name" value="Cytochrome c-like domain"/>
    <property type="match status" value="1"/>
</dbReference>
<comment type="caution">
    <text evidence="9">The sequence shown here is derived from an EMBL/GenBank/DDBJ whole genome shotgun (WGS) entry which is preliminary data.</text>
</comment>